<comment type="similarity">
    <text evidence="2">Belongs to the transketolase family.</text>
</comment>
<dbReference type="RefSeq" id="WP_021923216.1">
    <property type="nucleotide sequence ID" value="NZ_CVRS01000064.1"/>
</dbReference>
<dbReference type="InterPro" id="IPR005475">
    <property type="entry name" value="Transketolase-like_Pyr-bd"/>
</dbReference>
<accession>A0A0M6WKP0</accession>
<evidence type="ECO:0000313" key="6">
    <source>
        <dbReference type="EMBL" id="RGR68741.1"/>
    </source>
</evidence>
<feature type="domain" description="Transketolase-like pyrimidine-binding" evidence="4">
    <location>
        <begin position="1"/>
        <end position="163"/>
    </location>
</feature>
<sequence length="306" mass="33767">MNSAYIGKLMELAEKDPDIIHLLADSGTGYDEMFKRNFPNQMYNFGIGEENMVAAAAGMASVGKKPFVFTAGAFLAYRSMEFIRDDVCFQNLNVKIIGMGSGLSWSSLGPTHHTTEDISVLRAIPNLMILSPATPRQVAACVQTAYEYDGPVYIKIGMNHEKEYFKDGYVHDVKKSDCLRDGKNIAVFVTGSILDEAMKACEMLEQNGISVKLINVTTIKPFNENEVLDIVKQIQKIAVIEEHNIYGGLASIISETIAYNGLNARVIPIGLNDTFAGGYGTHAMVRKVNQLDSISIYQRLKEACKE</sequence>
<dbReference type="EMBL" id="QRUN01000008">
    <property type="protein sequence ID" value="RGR68741.1"/>
    <property type="molecule type" value="Genomic_DNA"/>
</dbReference>
<dbReference type="Proteomes" id="UP000285820">
    <property type="component" value="Unassembled WGS sequence"/>
</dbReference>
<dbReference type="FunFam" id="3.40.50.970:FF:000129">
    <property type="entry name" value="Transketolase"/>
    <property type="match status" value="1"/>
</dbReference>
<dbReference type="SUPFAM" id="SSF52518">
    <property type="entry name" value="Thiamin diphosphate-binding fold (THDP-binding)"/>
    <property type="match status" value="1"/>
</dbReference>
<name>A0A0M6WKP0_9FIRM</name>
<keyword evidence="5" id="KW-0808">Transferase</keyword>
<dbReference type="PANTHER" id="PTHR43825">
    <property type="entry name" value="PYRUVATE DEHYDROGENASE E1 COMPONENT"/>
    <property type="match status" value="1"/>
</dbReference>
<dbReference type="InterPro" id="IPR051157">
    <property type="entry name" value="PDH/Transketolase"/>
</dbReference>
<evidence type="ECO:0000313" key="5">
    <source>
        <dbReference type="EMBL" id="CRL36280.1"/>
    </source>
</evidence>
<reference evidence="7" key="1">
    <citation type="submission" date="2015-05" db="EMBL/GenBank/DDBJ databases">
        <authorList>
            <consortium name="Pathogen Informatics"/>
        </authorList>
    </citation>
    <scope>NUCLEOTIDE SEQUENCE [LARGE SCALE GENOMIC DNA]</scope>
    <source>
        <strain evidence="7">L1-83</strain>
    </source>
</reference>
<dbReference type="SMART" id="SM00861">
    <property type="entry name" value="Transket_pyr"/>
    <property type="match status" value="1"/>
</dbReference>
<dbReference type="Gene3D" id="3.40.50.920">
    <property type="match status" value="1"/>
</dbReference>
<keyword evidence="3" id="KW-0786">Thiamine pyrophosphate</keyword>
<dbReference type="InterPro" id="IPR033248">
    <property type="entry name" value="Transketolase_C"/>
</dbReference>
<dbReference type="Proteomes" id="UP000049828">
    <property type="component" value="Unassembled WGS sequence"/>
</dbReference>
<dbReference type="GO" id="GO:0004802">
    <property type="term" value="F:transketolase activity"/>
    <property type="evidence" value="ECO:0007669"/>
    <property type="project" value="UniProtKB-EC"/>
</dbReference>
<evidence type="ECO:0000256" key="3">
    <source>
        <dbReference type="ARBA" id="ARBA00023052"/>
    </source>
</evidence>
<dbReference type="Pfam" id="PF02779">
    <property type="entry name" value="Transket_pyr"/>
    <property type="match status" value="1"/>
</dbReference>
<evidence type="ECO:0000256" key="2">
    <source>
        <dbReference type="ARBA" id="ARBA00007131"/>
    </source>
</evidence>
<evidence type="ECO:0000259" key="4">
    <source>
        <dbReference type="SMART" id="SM00861"/>
    </source>
</evidence>
<gene>
    <name evidence="6" type="ORF">DWY29_07635</name>
    <name evidence="5" type="ORF">RIL183_18871</name>
</gene>
<dbReference type="EMBL" id="CVRS01000064">
    <property type="protein sequence ID" value="CRL36280.1"/>
    <property type="molecule type" value="Genomic_DNA"/>
</dbReference>
<dbReference type="EC" id="2.2.1.1" evidence="5"/>
<dbReference type="Pfam" id="PF02780">
    <property type="entry name" value="Transketolase_C"/>
    <property type="match status" value="1"/>
</dbReference>
<evidence type="ECO:0000313" key="7">
    <source>
        <dbReference type="Proteomes" id="UP000049828"/>
    </source>
</evidence>
<proteinExistence type="inferred from homology"/>
<dbReference type="PANTHER" id="PTHR43825:SF1">
    <property type="entry name" value="TRANSKETOLASE-LIKE PYRIMIDINE-BINDING DOMAIN-CONTAINING PROTEIN"/>
    <property type="match status" value="1"/>
</dbReference>
<dbReference type="OrthoDB" id="8732661at2"/>
<dbReference type="InterPro" id="IPR009014">
    <property type="entry name" value="Transketo_C/PFOR_II"/>
</dbReference>
<dbReference type="InterPro" id="IPR029061">
    <property type="entry name" value="THDP-binding"/>
</dbReference>
<keyword evidence="7" id="KW-1185">Reference proteome</keyword>
<reference evidence="5" key="2">
    <citation type="submission" date="2015-05" db="EMBL/GenBank/DDBJ databases">
        <authorList>
            <person name="Wang D.B."/>
            <person name="Wang M."/>
        </authorList>
    </citation>
    <scope>NUCLEOTIDE SEQUENCE [LARGE SCALE GENOMIC DNA]</scope>
    <source>
        <strain evidence="5">L1-83</strain>
    </source>
</reference>
<dbReference type="Gene3D" id="3.40.50.970">
    <property type="match status" value="1"/>
</dbReference>
<evidence type="ECO:0000256" key="1">
    <source>
        <dbReference type="ARBA" id="ARBA00001964"/>
    </source>
</evidence>
<dbReference type="SUPFAM" id="SSF52922">
    <property type="entry name" value="TK C-terminal domain-like"/>
    <property type="match status" value="1"/>
</dbReference>
<comment type="cofactor">
    <cofactor evidence="1">
        <name>thiamine diphosphate</name>
        <dbReference type="ChEBI" id="CHEBI:58937"/>
    </cofactor>
</comment>
<dbReference type="CDD" id="cd07033">
    <property type="entry name" value="TPP_PYR_DXS_TK_like"/>
    <property type="match status" value="1"/>
</dbReference>
<evidence type="ECO:0000313" key="8">
    <source>
        <dbReference type="Proteomes" id="UP000285820"/>
    </source>
</evidence>
<protein>
    <submittedName>
        <fullName evidence="5 6">Transketolase</fullName>
        <ecNumber evidence="5">2.2.1.1</ecNumber>
    </submittedName>
</protein>
<organism evidence="5 7">
    <name type="scientific">Roseburia inulinivorans</name>
    <dbReference type="NCBI Taxonomy" id="360807"/>
    <lineage>
        <taxon>Bacteria</taxon>
        <taxon>Bacillati</taxon>
        <taxon>Bacillota</taxon>
        <taxon>Clostridia</taxon>
        <taxon>Lachnospirales</taxon>
        <taxon>Lachnospiraceae</taxon>
        <taxon>Roseburia</taxon>
    </lineage>
</organism>
<reference evidence="6 8" key="3">
    <citation type="submission" date="2018-08" db="EMBL/GenBank/DDBJ databases">
        <title>A genome reference for cultivated species of the human gut microbiota.</title>
        <authorList>
            <person name="Zou Y."/>
            <person name="Xue W."/>
            <person name="Luo G."/>
        </authorList>
    </citation>
    <scope>NUCLEOTIDE SEQUENCE [LARGE SCALE GENOMIC DNA]</scope>
    <source>
        <strain evidence="6 8">AF24-4</strain>
    </source>
</reference>
<dbReference type="AlphaFoldDB" id="A0A0M6WKP0"/>